<sequence length="149" mass="16663">MNRKLCSTRRENSSPSHRYGCTNIADILLESLATPQFGIGTSNRSAQGQNRRFPVRHPNSSPRAWSRATDASAYGRPSTQTSITFRSVIEITYKTPIRNRHSEALVALYSLSNVSIYHVNPGRSSHTESACHGNRKFLFNSARELLPKS</sequence>
<dbReference type="Proteomes" id="UP000652761">
    <property type="component" value="Unassembled WGS sequence"/>
</dbReference>
<gene>
    <name evidence="2" type="ORF">Taro_004220</name>
</gene>
<name>A0A843TQY3_COLES</name>
<proteinExistence type="predicted"/>
<dbReference type="AlphaFoldDB" id="A0A843TQY3"/>
<evidence type="ECO:0000313" key="3">
    <source>
        <dbReference type="Proteomes" id="UP000652761"/>
    </source>
</evidence>
<dbReference type="EMBL" id="NMUH01000112">
    <property type="protein sequence ID" value="MQL71860.1"/>
    <property type="molecule type" value="Genomic_DNA"/>
</dbReference>
<protein>
    <submittedName>
        <fullName evidence="2">Uncharacterized protein</fullName>
    </submittedName>
</protein>
<feature type="non-terminal residue" evidence="2">
    <location>
        <position position="1"/>
    </location>
</feature>
<evidence type="ECO:0000256" key="1">
    <source>
        <dbReference type="SAM" id="MobiDB-lite"/>
    </source>
</evidence>
<evidence type="ECO:0000313" key="2">
    <source>
        <dbReference type="EMBL" id="MQL71860.1"/>
    </source>
</evidence>
<keyword evidence="3" id="KW-1185">Reference proteome</keyword>
<organism evidence="2 3">
    <name type="scientific">Colocasia esculenta</name>
    <name type="common">Wild taro</name>
    <name type="synonym">Arum esculentum</name>
    <dbReference type="NCBI Taxonomy" id="4460"/>
    <lineage>
        <taxon>Eukaryota</taxon>
        <taxon>Viridiplantae</taxon>
        <taxon>Streptophyta</taxon>
        <taxon>Embryophyta</taxon>
        <taxon>Tracheophyta</taxon>
        <taxon>Spermatophyta</taxon>
        <taxon>Magnoliopsida</taxon>
        <taxon>Liliopsida</taxon>
        <taxon>Araceae</taxon>
        <taxon>Aroideae</taxon>
        <taxon>Colocasieae</taxon>
        <taxon>Colocasia</taxon>
    </lineage>
</organism>
<reference evidence="2" key="1">
    <citation type="submission" date="2017-07" db="EMBL/GenBank/DDBJ databases">
        <title>Taro Niue Genome Assembly and Annotation.</title>
        <authorList>
            <person name="Atibalentja N."/>
            <person name="Keating K."/>
            <person name="Fields C.J."/>
        </authorList>
    </citation>
    <scope>NUCLEOTIDE SEQUENCE</scope>
    <source>
        <strain evidence="2">Niue_2</strain>
        <tissue evidence="2">Leaf</tissue>
    </source>
</reference>
<feature type="region of interest" description="Disordered" evidence="1">
    <location>
        <begin position="40"/>
        <end position="77"/>
    </location>
</feature>
<comment type="caution">
    <text evidence="2">The sequence shown here is derived from an EMBL/GenBank/DDBJ whole genome shotgun (WGS) entry which is preliminary data.</text>
</comment>
<feature type="compositionally biased region" description="Polar residues" evidence="1">
    <location>
        <begin position="40"/>
        <end position="50"/>
    </location>
</feature>
<accession>A0A843TQY3</accession>